<dbReference type="Proteomes" id="UP000002051">
    <property type="component" value="Chromosome 4"/>
</dbReference>
<dbReference type="PANTHER" id="PTHR11143">
    <property type="entry name" value="60S RIBOSOMAL PROTEIN L26 FAMILY MEMBER"/>
    <property type="match status" value="1"/>
</dbReference>
<dbReference type="InterPro" id="IPR005825">
    <property type="entry name" value="Ribosomal_uL24_CS"/>
</dbReference>
<evidence type="ECO:0000256" key="2">
    <source>
        <dbReference type="ARBA" id="ARBA00022980"/>
    </source>
</evidence>
<dbReference type="InterPro" id="IPR005824">
    <property type="entry name" value="KOW"/>
</dbReference>
<reference evidence="6" key="3">
    <citation type="submission" date="2015-04" db="UniProtKB">
        <authorList>
            <consortium name="EnsemblPlants"/>
        </authorList>
    </citation>
    <scope>IDENTIFICATION</scope>
    <source>
        <strain evidence="6">cv. Jemalong A17</strain>
    </source>
</reference>
<dbReference type="InterPro" id="IPR008991">
    <property type="entry name" value="Translation_prot_SH3-like_sf"/>
</dbReference>
<reference evidence="5 7" key="1">
    <citation type="journal article" date="2011" name="Nature">
        <title>The Medicago genome provides insight into the evolution of rhizobial symbioses.</title>
        <authorList>
            <person name="Young N.D."/>
            <person name="Debelle F."/>
            <person name="Oldroyd G.E."/>
            <person name="Geurts R."/>
            <person name="Cannon S.B."/>
            <person name="Udvardi M.K."/>
            <person name="Benedito V.A."/>
            <person name="Mayer K.F."/>
            <person name="Gouzy J."/>
            <person name="Schoof H."/>
            <person name="Van de Peer Y."/>
            <person name="Proost S."/>
            <person name="Cook D.R."/>
            <person name="Meyers B.C."/>
            <person name="Spannagl M."/>
            <person name="Cheung F."/>
            <person name="De Mita S."/>
            <person name="Krishnakumar V."/>
            <person name="Gundlach H."/>
            <person name="Zhou S."/>
            <person name="Mudge J."/>
            <person name="Bharti A.K."/>
            <person name="Murray J.D."/>
            <person name="Naoumkina M.A."/>
            <person name="Rosen B."/>
            <person name="Silverstein K.A."/>
            <person name="Tang H."/>
            <person name="Rombauts S."/>
            <person name="Zhao P.X."/>
            <person name="Zhou P."/>
            <person name="Barbe V."/>
            <person name="Bardou P."/>
            <person name="Bechner M."/>
            <person name="Bellec A."/>
            <person name="Berger A."/>
            <person name="Berges H."/>
            <person name="Bidwell S."/>
            <person name="Bisseling T."/>
            <person name="Choisne N."/>
            <person name="Couloux A."/>
            <person name="Denny R."/>
            <person name="Deshpande S."/>
            <person name="Dai X."/>
            <person name="Doyle J.J."/>
            <person name="Dudez A.M."/>
            <person name="Farmer A.D."/>
            <person name="Fouteau S."/>
            <person name="Franken C."/>
            <person name="Gibelin C."/>
            <person name="Gish J."/>
            <person name="Goldstein S."/>
            <person name="Gonzalez A.J."/>
            <person name="Green P.J."/>
            <person name="Hallab A."/>
            <person name="Hartog M."/>
            <person name="Hua A."/>
            <person name="Humphray S.J."/>
            <person name="Jeong D.H."/>
            <person name="Jing Y."/>
            <person name="Jocker A."/>
            <person name="Kenton S.M."/>
            <person name="Kim D.J."/>
            <person name="Klee K."/>
            <person name="Lai H."/>
            <person name="Lang C."/>
            <person name="Lin S."/>
            <person name="Macmil S.L."/>
            <person name="Magdelenat G."/>
            <person name="Matthews L."/>
            <person name="McCorrison J."/>
            <person name="Monaghan E.L."/>
            <person name="Mun J.H."/>
            <person name="Najar F.Z."/>
            <person name="Nicholson C."/>
            <person name="Noirot C."/>
            <person name="O'Bleness M."/>
            <person name="Paule C.R."/>
            <person name="Poulain J."/>
            <person name="Prion F."/>
            <person name="Qin B."/>
            <person name="Qu C."/>
            <person name="Retzel E.F."/>
            <person name="Riddle C."/>
            <person name="Sallet E."/>
            <person name="Samain S."/>
            <person name="Samson N."/>
            <person name="Sanders I."/>
            <person name="Saurat O."/>
            <person name="Scarpelli C."/>
            <person name="Schiex T."/>
            <person name="Segurens B."/>
            <person name="Severin A.J."/>
            <person name="Sherrier D.J."/>
            <person name="Shi R."/>
            <person name="Sims S."/>
            <person name="Singer S.R."/>
            <person name="Sinharoy S."/>
            <person name="Sterck L."/>
            <person name="Viollet A."/>
            <person name="Wang B.B."/>
            <person name="Wang K."/>
            <person name="Wang M."/>
            <person name="Wang X."/>
            <person name="Warfsmann J."/>
            <person name="Weissenbach J."/>
            <person name="White D.D."/>
            <person name="White J.D."/>
            <person name="Wiley G.B."/>
            <person name="Wincker P."/>
            <person name="Xing Y."/>
            <person name="Yang L."/>
            <person name="Yao Z."/>
            <person name="Ying F."/>
            <person name="Zhai J."/>
            <person name="Zhou L."/>
            <person name="Zuber A."/>
            <person name="Denarie J."/>
            <person name="Dixon R.A."/>
            <person name="May G.D."/>
            <person name="Schwartz D.C."/>
            <person name="Rogers J."/>
            <person name="Quetier F."/>
            <person name="Town C.D."/>
            <person name="Roe B.A."/>
        </authorList>
    </citation>
    <scope>NUCLEOTIDE SEQUENCE [LARGE SCALE GENOMIC DNA]</scope>
    <source>
        <strain evidence="5">A17</strain>
        <strain evidence="6 7">cv. Jemalong A17</strain>
    </source>
</reference>
<dbReference type="GO" id="GO:0042273">
    <property type="term" value="P:ribosomal large subunit biogenesis"/>
    <property type="evidence" value="ECO:0000318"/>
    <property type="project" value="GO_Central"/>
</dbReference>
<accession>A0A072URT3</accession>
<dbReference type="STRING" id="3880.A0A072URT3"/>
<dbReference type="InterPro" id="IPR014722">
    <property type="entry name" value="Rib_uL2_dom2"/>
</dbReference>
<dbReference type="InterPro" id="IPR041988">
    <property type="entry name" value="Ribosomal_uL24_KOW"/>
</dbReference>
<evidence type="ECO:0000313" key="6">
    <source>
        <dbReference type="EnsemblPlants" id="KEH32519"/>
    </source>
</evidence>
<dbReference type="SUPFAM" id="SSF50104">
    <property type="entry name" value="Translation proteins SH3-like domain"/>
    <property type="match status" value="1"/>
</dbReference>
<gene>
    <name evidence="5" type="ordered locus">MTR_4g126220</name>
</gene>
<dbReference type="CDD" id="cd06089">
    <property type="entry name" value="KOW_RPL26"/>
    <property type="match status" value="1"/>
</dbReference>
<evidence type="ECO:0000313" key="5">
    <source>
        <dbReference type="EMBL" id="KEH32519.1"/>
    </source>
</evidence>
<evidence type="ECO:0000256" key="3">
    <source>
        <dbReference type="ARBA" id="ARBA00023274"/>
    </source>
</evidence>
<evidence type="ECO:0000256" key="1">
    <source>
        <dbReference type="ARBA" id="ARBA00010618"/>
    </source>
</evidence>
<evidence type="ECO:0000313" key="7">
    <source>
        <dbReference type="Proteomes" id="UP000002051"/>
    </source>
</evidence>
<dbReference type="Gene3D" id="2.30.30.30">
    <property type="match status" value="1"/>
</dbReference>
<dbReference type="GO" id="GO:0002181">
    <property type="term" value="P:cytoplasmic translation"/>
    <property type="evidence" value="ECO:0000318"/>
    <property type="project" value="GO_Central"/>
</dbReference>
<dbReference type="GO" id="GO:0003723">
    <property type="term" value="F:RNA binding"/>
    <property type="evidence" value="ECO:0000318"/>
    <property type="project" value="GO_Central"/>
</dbReference>
<dbReference type="EnsemblPlants" id="KEH32519">
    <property type="protein sequence ID" value="KEH32519"/>
    <property type="gene ID" value="MTR_4g126220"/>
</dbReference>
<sequence length="180" mass="21279">MTRAYSYPELYRKYRPQFGDYWPMISHIKHVFIELARNLTTFVCCLFFPSLCLHSKNTQQHPVFLLLCFHYSSSRFHRRVIRKKFRSAIHSSTFLLLSSSCHKSRKVHFTAPSNVRRVLISAPLSGDLRSKYIVRSLPVRKEDEVQVVRGTFKGREGKVVQVYRRKWVIHYASLLLKTLC</sequence>
<reference evidence="5 7" key="2">
    <citation type="journal article" date="2014" name="BMC Genomics">
        <title>An improved genome release (version Mt4.0) for the model legume Medicago truncatula.</title>
        <authorList>
            <person name="Tang H."/>
            <person name="Krishnakumar V."/>
            <person name="Bidwell S."/>
            <person name="Rosen B."/>
            <person name="Chan A."/>
            <person name="Zhou S."/>
            <person name="Gentzbittel L."/>
            <person name="Childs K.L."/>
            <person name="Yandell M."/>
            <person name="Gundlach H."/>
            <person name="Mayer K.F."/>
            <person name="Schwartz D.C."/>
            <person name="Town C.D."/>
        </authorList>
    </citation>
    <scope>GENOME REANNOTATION</scope>
    <source>
        <strain evidence="5">A17</strain>
        <strain evidence="6 7">cv. Jemalong A17</strain>
    </source>
</reference>
<dbReference type="EMBL" id="CM001220">
    <property type="protein sequence ID" value="KEH32519.1"/>
    <property type="molecule type" value="Genomic_DNA"/>
</dbReference>
<dbReference type="GO" id="GO:0022625">
    <property type="term" value="C:cytosolic large ribosomal subunit"/>
    <property type="evidence" value="ECO:0000318"/>
    <property type="project" value="GO_Central"/>
</dbReference>
<organism evidence="5 7">
    <name type="scientific">Medicago truncatula</name>
    <name type="common">Barrel medic</name>
    <name type="synonym">Medicago tribuloides</name>
    <dbReference type="NCBI Taxonomy" id="3880"/>
    <lineage>
        <taxon>Eukaryota</taxon>
        <taxon>Viridiplantae</taxon>
        <taxon>Streptophyta</taxon>
        <taxon>Embryophyta</taxon>
        <taxon>Tracheophyta</taxon>
        <taxon>Spermatophyta</taxon>
        <taxon>Magnoliopsida</taxon>
        <taxon>eudicotyledons</taxon>
        <taxon>Gunneridae</taxon>
        <taxon>Pentapetalae</taxon>
        <taxon>rosids</taxon>
        <taxon>fabids</taxon>
        <taxon>Fabales</taxon>
        <taxon>Fabaceae</taxon>
        <taxon>Papilionoideae</taxon>
        <taxon>50 kb inversion clade</taxon>
        <taxon>NPAAA clade</taxon>
        <taxon>Hologalegina</taxon>
        <taxon>IRL clade</taxon>
        <taxon>Trifolieae</taxon>
        <taxon>Medicago</taxon>
    </lineage>
</organism>
<dbReference type="SMART" id="SM00739">
    <property type="entry name" value="KOW"/>
    <property type="match status" value="1"/>
</dbReference>
<proteinExistence type="inferred from homology"/>
<comment type="similarity">
    <text evidence="1">Belongs to the universal ribosomal protein uL24 family.</text>
</comment>
<name>A0A072URT3_MEDTR</name>
<feature type="domain" description="KOW" evidence="4">
    <location>
        <begin position="138"/>
        <end position="165"/>
    </location>
</feature>
<protein>
    <submittedName>
        <fullName evidence="5">Ribosomal protein L24</fullName>
    </submittedName>
</protein>
<dbReference type="Pfam" id="PF16906">
    <property type="entry name" value="Ribosomal_L26"/>
    <property type="match status" value="1"/>
</dbReference>
<dbReference type="AlphaFoldDB" id="A0A072URT3"/>
<keyword evidence="7" id="KW-1185">Reference proteome</keyword>
<evidence type="ECO:0000259" key="4">
    <source>
        <dbReference type="SMART" id="SM00739"/>
    </source>
</evidence>
<keyword evidence="3" id="KW-0687">Ribonucleoprotein</keyword>
<dbReference type="PROSITE" id="PS01108">
    <property type="entry name" value="RIBOSOMAL_L24"/>
    <property type="match status" value="1"/>
</dbReference>
<dbReference type="HOGENOM" id="CLU_1498468_0_0_1"/>
<keyword evidence="2 5" id="KW-0689">Ribosomal protein</keyword>
<dbReference type="InterPro" id="IPR005756">
    <property type="entry name" value="Ribosomal_uL24_euk/arc"/>
</dbReference>
<dbReference type="GO" id="GO:0003735">
    <property type="term" value="F:structural constituent of ribosome"/>
    <property type="evidence" value="ECO:0000318"/>
    <property type="project" value="GO_Central"/>
</dbReference>
<dbReference type="NCBIfam" id="TIGR01080">
    <property type="entry name" value="rplX_A_E"/>
    <property type="match status" value="1"/>
</dbReference>